<dbReference type="AlphaFoldDB" id="A0A1R2B6K3"/>
<dbReference type="GO" id="GO:0005525">
    <property type="term" value="F:GTP binding"/>
    <property type="evidence" value="ECO:0007669"/>
    <property type="project" value="UniProtKB-KW"/>
</dbReference>
<evidence type="ECO:0000313" key="7">
    <source>
        <dbReference type="EMBL" id="OMJ72433.1"/>
    </source>
</evidence>
<keyword evidence="6" id="KW-0449">Lipoprotein</keyword>
<dbReference type="PANTHER" id="PTHR47980">
    <property type="entry name" value="LD44762P"/>
    <property type="match status" value="1"/>
</dbReference>
<dbReference type="FunFam" id="3.40.50.300:FF:000586">
    <property type="entry name" value="Rab family GTPase"/>
    <property type="match status" value="1"/>
</dbReference>
<dbReference type="SMART" id="SM00173">
    <property type="entry name" value="RAS"/>
    <property type="match status" value="1"/>
</dbReference>
<comment type="caution">
    <text evidence="7">The sequence shown here is derived from an EMBL/GenBank/DDBJ whole genome shotgun (WGS) entry which is preliminary data.</text>
</comment>
<organism evidence="7 8">
    <name type="scientific">Stentor coeruleus</name>
    <dbReference type="NCBI Taxonomy" id="5963"/>
    <lineage>
        <taxon>Eukaryota</taxon>
        <taxon>Sar</taxon>
        <taxon>Alveolata</taxon>
        <taxon>Ciliophora</taxon>
        <taxon>Postciliodesmatophora</taxon>
        <taxon>Heterotrichea</taxon>
        <taxon>Heterotrichida</taxon>
        <taxon>Stentoridae</taxon>
        <taxon>Stentor</taxon>
    </lineage>
</organism>
<evidence type="ECO:0000256" key="1">
    <source>
        <dbReference type="ARBA" id="ARBA00004308"/>
    </source>
</evidence>
<evidence type="ECO:0000256" key="4">
    <source>
        <dbReference type="ARBA" id="ARBA00023134"/>
    </source>
</evidence>
<dbReference type="PRINTS" id="PR00449">
    <property type="entry name" value="RASTRNSFRMNG"/>
</dbReference>
<dbReference type="NCBIfam" id="TIGR00231">
    <property type="entry name" value="small_GTP"/>
    <property type="match status" value="1"/>
</dbReference>
<dbReference type="SMART" id="SM00174">
    <property type="entry name" value="RHO"/>
    <property type="match status" value="1"/>
</dbReference>
<dbReference type="Pfam" id="PF00071">
    <property type="entry name" value="Ras"/>
    <property type="match status" value="1"/>
</dbReference>
<keyword evidence="5" id="KW-0472">Membrane</keyword>
<keyword evidence="8" id="KW-1185">Reference proteome</keyword>
<dbReference type="GO" id="GO:0003924">
    <property type="term" value="F:GTPase activity"/>
    <property type="evidence" value="ECO:0007669"/>
    <property type="project" value="InterPro"/>
</dbReference>
<dbReference type="SMART" id="SM00175">
    <property type="entry name" value="RAB"/>
    <property type="match status" value="1"/>
</dbReference>
<dbReference type="GO" id="GO:0012505">
    <property type="term" value="C:endomembrane system"/>
    <property type="evidence" value="ECO:0007669"/>
    <property type="project" value="UniProtKB-SubCell"/>
</dbReference>
<dbReference type="InterPro" id="IPR001806">
    <property type="entry name" value="Small_GTPase"/>
</dbReference>
<comment type="subcellular location">
    <subcellularLocation>
        <location evidence="1">Endomembrane system</location>
    </subcellularLocation>
</comment>
<dbReference type="Gene3D" id="3.40.50.300">
    <property type="entry name" value="P-loop containing nucleotide triphosphate hydrolases"/>
    <property type="match status" value="1"/>
</dbReference>
<evidence type="ECO:0000256" key="6">
    <source>
        <dbReference type="ARBA" id="ARBA00023288"/>
    </source>
</evidence>
<protein>
    <submittedName>
        <fullName evidence="7">Uncharacterized protein</fullName>
    </submittedName>
</protein>
<dbReference type="Proteomes" id="UP000187209">
    <property type="component" value="Unassembled WGS sequence"/>
</dbReference>
<sequence>MSKFDYTFKILTIGNSGVGKTALIVRYTENMFSHKFMSTIGVDFKIKDLELAGKNVRVQIWDTAGQERFRNITNSYYKGAHGIAIVYDVTNRQSYETISTWIDEIGKKASQNTVNVIIANKSDMTNHRVVSEDEGRALADSKGLPYFETSAKDDTGVNELFDYMSTKILSSVQVSPDYLGLSKEGLSIKAQDPNQKKKKEKCC</sequence>
<reference evidence="7 8" key="1">
    <citation type="submission" date="2016-11" db="EMBL/GenBank/DDBJ databases">
        <title>The macronuclear genome of Stentor coeruleus: a giant cell with tiny introns.</title>
        <authorList>
            <person name="Slabodnick M."/>
            <person name="Ruby J.G."/>
            <person name="Reiff S.B."/>
            <person name="Swart E.C."/>
            <person name="Gosai S."/>
            <person name="Prabakaran S."/>
            <person name="Witkowska E."/>
            <person name="Larue G.E."/>
            <person name="Fisher S."/>
            <person name="Freeman R.M."/>
            <person name="Gunawardena J."/>
            <person name="Chu W."/>
            <person name="Stover N.A."/>
            <person name="Gregory B.D."/>
            <person name="Nowacki M."/>
            <person name="Derisi J."/>
            <person name="Roy S.W."/>
            <person name="Marshall W.F."/>
            <person name="Sood P."/>
        </authorList>
    </citation>
    <scope>NUCLEOTIDE SEQUENCE [LARGE SCALE GENOMIC DNA]</scope>
    <source>
        <strain evidence="7">WM001</strain>
    </source>
</reference>
<dbReference type="SUPFAM" id="SSF52540">
    <property type="entry name" value="P-loop containing nucleoside triphosphate hydrolases"/>
    <property type="match status" value="1"/>
</dbReference>
<dbReference type="CDD" id="cd00154">
    <property type="entry name" value="Rab"/>
    <property type="match status" value="1"/>
</dbReference>
<comment type="similarity">
    <text evidence="2">Belongs to the small GTPase superfamily. Rab family.</text>
</comment>
<dbReference type="SMART" id="SM00177">
    <property type="entry name" value="ARF"/>
    <property type="match status" value="1"/>
</dbReference>
<proteinExistence type="inferred from homology"/>
<dbReference type="PROSITE" id="PS51421">
    <property type="entry name" value="RAS"/>
    <property type="match status" value="1"/>
</dbReference>
<dbReference type="SMART" id="SM00176">
    <property type="entry name" value="RAN"/>
    <property type="match status" value="1"/>
</dbReference>
<accession>A0A1R2B6K3</accession>
<dbReference type="EMBL" id="MPUH01000902">
    <property type="protein sequence ID" value="OMJ72433.1"/>
    <property type="molecule type" value="Genomic_DNA"/>
</dbReference>
<evidence type="ECO:0000256" key="3">
    <source>
        <dbReference type="ARBA" id="ARBA00022741"/>
    </source>
</evidence>
<keyword evidence="4" id="KW-0342">GTP-binding</keyword>
<dbReference type="OrthoDB" id="9989112at2759"/>
<gene>
    <name evidence="7" type="ORF">SteCoe_29137</name>
</gene>
<dbReference type="PROSITE" id="PS51419">
    <property type="entry name" value="RAB"/>
    <property type="match status" value="1"/>
</dbReference>
<dbReference type="InterPro" id="IPR027417">
    <property type="entry name" value="P-loop_NTPase"/>
</dbReference>
<dbReference type="PROSITE" id="PS51420">
    <property type="entry name" value="RHO"/>
    <property type="match status" value="1"/>
</dbReference>
<dbReference type="InterPro" id="IPR050305">
    <property type="entry name" value="Small_GTPase_Rab"/>
</dbReference>
<dbReference type="InterPro" id="IPR005225">
    <property type="entry name" value="Small_GTP-bd"/>
</dbReference>
<keyword evidence="3" id="KW-0547">Nucleotide-binding</keyword>
<evidence type="ECO:0000256" key="2">
    <source>
        <dbReference type="ARBA" id="ARBA00006270"/>
    </source>
</evidence>
<evidence type="ECO:0000256" key="5">
    <source>
        <dbReference type="ARBA" id="ARBA00023136"/>
    </source>
</evidence>
<evidence type="ECO:0000313" key="8">
    <source>
        <dbReference type="Proteomes" id="UP000187209"/>
    </source>
</evidence>
<name>A0A1R2B6K3_9CILI</name>